<dbReference type="PANTHER" id="PTHR10782">
    <property type="entry name" value="ZINC FINGER MIZ DOMAIN-CONTAINING PROTEIN"/>
    <property type="match status" value="1"/>
</dbReference>
<evidence type="ECO:0000313" key="1">
    <source>
        <dbReference type="EMBL" id="KFA62838.1"/>
    </source>
</evidence>
<proteinExistence type="predicted"/>
<dbReference type="GO" id="GO:0061665">
    <property type="term" value="F:SUMO ligase activity"/>
    <property type="evidence" value="ECO:0007669"/>
    <property type="project" value="TreeGrafter"/>
</dbReference>
<reference evidence="1 2" key="1">
    <citation type="journal article" date="2014" name="BMC Genomics">
        <title>Comparative genome sequencing reveals chemotype-specific gene clusters in the toxigenic black mold Stachybotrys.</title>
        <authorList>
            <person name="Semeiks J."/>
            <person name="Borek D."/>
            <person name="Otwinowski Z."/>
            <person name="Grishin N.V."/>
        </authorList>
    </citation>
    <scope>NUCLEOTIDE SEQUENCE [LARGE SCALE GENOMIC DNA]</scope>
    <source>
        <strain evidence="1 2">IBT 40285</strain>
    </source>
</reference>
<dbReference type="HOGENOM" id="CLU_646504_0_0_1"/>
<dbReference type="PANTHER" id="PTHR10782:SF4">
    <property type="entry name" value="TONALLI, ISOFORM E"/>
    <property type="match status" value="1"/>
</dbReference>
<dbReference type="EMBL" id="KL660776">
    <property type="protein sequence ID" value="KFA62838.1"/>
    <property type="molecule type" value="Genomic_DNA"/>
</dbReference>
<dbReference type="Gene3D" id="3.30.40.10">
    <property type="entry name" value="Zinc/RING finger domain, C3HC4 (zinc finger)"/>
    <property type="match status" value="1"/>
</dbReference>
<keyword evidence="2" id="KW-1185">Reference proteome</keyword>
<dbReference type="AlphaFoldDB" id="A0A084QFV3"/>
<dbReference type="STRING" id="1283841.A0A084QFV3"/>
<protein>
    <submittedName>
        <fullName evidence="1">Uncharacterized protein</fullName>
    </submittedName>
</protein>
<name>A0A084QFV3_STAC4</name>
<evidence type="ECO:0000313" key="2">
    <source>
        <dbReference type="Proteomes" id="UP000028524"/>
    </source>
</evidence>
<dbReference type="GO" id="GO:0000785">
    <property type="term" value="C:chromatin"/>
    <property type="evidence" value="ECO:0007669"/>
    <property type="project" value="TreeGrafter"/>
</dbReference>
<gene>
    <name evidence="1" type="ORF">S40285_03800</name>
</gene>
<dbReference type="OrthoDB" id="27975at2759"/>
<feature type="non-terminal residue" evidence="1">
    <location>
        <position position="425"/>
    </location>
</feature>
<dbReference type="InterPro" id="IPR013083">
    <property type="entry name" value="Znf_RING/FYVE/PHD"/>
</dbReference>
<dbReference type="InParanoid" id="A0A084QFV3"/>
<accession>A0A084QFV3</accession>
<organism evidence="1 2">
    <name type="scientific">Stachybotrys chlorohalonatus (strain IBT 40285)</name>
    <dbReference type="NCBI Taxonomy" id="1283841"/>
    <lineage>
        <taxon>Eukaryota</taxon>
        <taxon>Fungi</taxon>
        <taxon>Dikarya</taxon>
        <taxon>Ascomycota</taxon>
        <taxon>Pezizomycotina</taxon>
        <taxon>Sordariomycetes</taxon>
        <taxon>Hypocreomycetidae</taxon>
        <taxon>Hypocreales</taxon>
        <taxon>Stachybotryaceae</taxon>
        <taxon>Stachybotrys</taxon>
    </lineage>
</organism>
<sequence>MWRASMPHIRWFSQFPTSMNIHACVTFNPLKRFLSTFASAGYDLVHRVIQRNYPLVPWEIRELLKCDSPTLRSMLFTFYRRIIYIEDNHVSTSFHQLFKQDWENEEFTVYFTDGTESKKRTYAKFDPSSYAPEWRPAWSTHRLPANTKFSHTPGQPPSHSRWPGSRSITLLSATSQRVSTGQPALPAFAIYRFLYASSSNAEWAVAAISTLPNWADGASGSPCQHGGLANQLSLAAPSLSYGVQLLIELTDGVQTGMDEAKVSFPRLDWGATPGTTYHMAVEIIETWYHEYVKAMVDEAAHVTIEDTIRDVRARLKPPEEDDIIVMNDNLAVSVADPFTSSRCIIPVPGRQCCHRECFCLETWLQTRTRKTRMSNSKVEIVNNKGEPCMVDVWNCPLCGLDARPPSLHVDDFFVMVGRGAGKEPL</sequence>
<dbReference type="GO" id="GO:0016925">
    <property type="term" value="P:protein sumoylation"/>
    <property type="evidence" value="ECO:0007669"/>
    <property type="project" value="TreeGrafter"/>
</dbReference>
<dbReference type="Proteomes" id="UP000028524">
    <property type="component" value="Unassembled WGS sequence"/>
</dbReference>